<organism evidence="2">
    <name type="scientific">uncultured marine group II/III euryarchaeote KM3_79_A05</name>
    <dbReference type="NCBI Taxonomy" id="1456513"/>
    <lineage>
        <taxon>Archaea</taxon>
        <taxon>Methanobacteriati</taxon>
        <taxon>Methanobacteriota</taxon>
        <taxon>environmental samples</taxon>
    </lineage>
</organism>
<accession>A0A075HQL7</accession>
<name>A0A075HQL7_9EURY</name>
<sequence>MRERGMALILVFVFLTSLASPSLLSEDATKAESSQLGQSTLDIVMLGNSYTSNNQLHVRVNNLLDAAGLDPDVQALTSGGKTLAWHGEQAETEGTSWYDTLRDSHDFVILQDQSQVPGFPTSSSYWQDSLAGAEIIDTLVEAEGGDTFFMMTWGYRFGDESNQWRFPDFSTMQDHLKTGYLAFAENLSTGERPVFVAPVGMAHENIHDSLNNPTANYTIFSDLYASDSKHPSIQGTYLAACVIHVSMTGLPSVGLPSTGGINATRTLALQEWADHTVLNSSLEAGLTYPWQYEDPGVEFGVESGSVFNIDPGLTIGVGVNFTNLAEIDTTALVAVTGPSDWEISWNYPTSPGVGNSFEAPSDEVQWLQFSVTAPVVENGVPLADSIHDFSVSLVGDHTGNEDWWNFSMRYGEWKGMEIIEGGGSASIEPGGIVDLEFVLRNIGNSRNSLGINIAAVDENGSPVATPGYSFAHDGWTAIVYDRAGLDDMAPGESATVRMQVESPTRTIGRLDMMIQFWADGVQETQRLNQSISIVPRSGGDLGLTDVDCLFDVNPGDWCLVELFIENTGDAAFLFNLSVVDQPDWLVVNISDYTRYLGPGQRVHGIDVTAWTAVGLTAGLSGEVTIEVEVDGWVPAEVSFEVSIAAVHAWEVVRADAEVVDGRLTGFWEMHNIGNSPDGLVVSLECTDFTAFGVVAPEGSDSHTTNGDTRSFEILDVPIDGVVIFEVWMDVPEEVPIAADVVLTVEVRSVRDPSVMHVIEHAAAMDGAEPTTPVEPDEPSAFSVFLQRWLQTILIVTVSLVGMVAVAMAIRHRIEADREYYRKQNPEVVVEEVGDWMAKFEEGGEEIPEIIESPTTDVASFRADFIEKSGDHSRDVAPAPDTAVVGKAGELLDETQAEDAIQDAIEMADQLQESDIIHPENIVLDLDDFDERLDSLGRDLRDDEDP</sequence>
<evidence type="ECO:0000313" key="2">
    <source>
        <dbReference type="EMBL" id="AIF17720.1"/>
    </source>
</evidence>
<proteinExistence type="predicted"/>
<keyword evidence="1" id="KW-0812">Transmembrane</keyword>
<keyword evidence="1" id="KW-0472">Membrane</keyword>
<keyword evidence="1" id="KW-1133">Transmembrane helix</keyword>
<protein>
    <recommendedName>
        <fullName evidence="3">DUF4886 domain-containing protein</fullName>
    </recommendedName>
</protein>
<dbReference type="AlphaFoldDB" id="A0A075HQL7"/>
<reference evidence="2" key="1">
    <citation type="journal article" date="2014" name="Genome Biol. Evol.">
        <title>Pangenome evidence for extensive interdomain horizontal transfer affecting lineage core and shell genes in uncultured planktonic thaumarchaeota and euryarchaeota.</title>
        <authorList>
            <person name="Deschamps P."/>
            <person name="Zivanovic Y."/>
            <person name="Moreira D."/>
            <person name="Rodriguez-Valera F."/>
            <person name="Lopez-Garcia P."/>
        </authorList>
    </citation>
    <scope>NUCLEOTIDE SEQUENCE</scope>
</reference>
<dbReference type="InterPro" id="IPR036514">
    <property type="entry name" value="SGNH_hydro_sf"/>
</dbReference>
<dbReference type="Gene3D" id="3.40.50.1110">
    <property type="entry name" value="SGNH hydrolase"/>
    <property type="match status" value="1"/>
</dbReference>
<dbReference type="EMBL" id="KF901090">
    <property type="protein sequence ID" value="AIF17720.1"/>
    <property type="molecule type" value="Genomic_DNA"/>
</dbReference>
<feature type="transmembrane region" description="Helical" evidence="1">
    <location>
        <begin position="788"/>
        <end position="809"/>
    </location>
</feature>
<evidence type="ECO:0008006" key="3">
    <source>
        <dbReference type="Google" id="ProtNLM"/>
    </source>
</evidence>
<evidence type="ECO:0000256" key="1">
    <source>
        <dbReference type="SAM" id="Phobius"/>
    </source>
</evidence>